<accession>A0A4Y2K9B0</accession>
<keyword evidence="2" id="KW-1185">Reference proteome</keyword>
<dbReference type="Proteomes" id="UP000499080">
    <property type="component" value="Unassembled WGS sequence"/>
</dbReference>
<dbReference type="EMBL" id="BGPR01004296">
    <property type="protein sequence ID" value="GBM98146.1"/>
    <property type="molecule type" value="Genomic_DNA"/>
</dbReference>
<reference evidence="1 2" key="1">
    <citation type="journal article" date="2019" name="Sci. Rep.">
        <title>Orb-weaving spider Araneus ventricosus genome elucidates the spidroin gene catalogue.</title>
        <authorList>
            <person name="Kono N."/>
            <person name="Nakamura H."/>
            <person name="Ohtoshi R."/>
            <person name="Moran D.A.P."/>
            <person name="Shinohara A."/>
            <person name="Yoshida Y."/>
            <person name="Fujiwara M."/>
            <person name="Mori M."/>
            <person name="Tomita M."/>
            <person name="Arakawa K."/>
        </authorList>
    </citation>
    <scope>NUCLEOTIDE SEQUENCE [LARGE SCALE GENOMIC DNA]</scope>
</reference>
<comment type="caution">
    <text evidence="1">The sequence shown here is derived from an EMBL/GenBank/DDBJ whole genome shotgun (WGS) entry which is preliminary data.</text>
</comment>
<dbReference type="AlphaFoldDB" id="A0A4Y2K9B0"/>
<evidence type="ECO:0000313" key="1">
    <source>
        <dbReference type="EMBL" id="GBM98146.1"/>
    </source>
</evidence>
<evidence type="ECO:0000313" key="2">
    <source>
        <dbReference type="Proteomes" id="UP000499080"/>
    </source>
</evidence>
<name>A0A4Y2K9B0_ARAVE</name>
<sequence length="101" mass="11504">MKIPKAKGFGRRPNFHNLAFFGNTDADSSSENRELTSVVADVIVRDMRNGPPRIPTSYHLFVCVAVQSEVERKTILVAQSFYLMAHHRTRLGIFGYTRHQV</sequence>
<gene>
    <name evidence="1" type="ORF">AVEN_167419_1</name>
</gene>
<organism evidence="1 2">
    <name type="scientific">Araneus ventricosus</name>
    <name type="common">Orbweaver spider</name>
    <name type="synonym">Epeira ventricosa</name>
    <dbReference type="NCBI Taxonomy" id="182803"/>
    <lineage>
        <taxon>Eukaryota</taxon>
        <taxon>Metazoa</taxon>
        <taxon>Ecdysozoa</taxon>
        <taxon>Arthropoda</taxon>
        <taxon>Chelicerata</taxon>
        <taxon>Arachnida</taxon>
        <taxon>Araneae</taxon>
        <taxon>Araneomorphae</taxon>
        <taxon>Entelegynae</taxon>
        <taxon>Araneoidea</taxon>
        <taxon>Araneidae</taxon>
        <taxon>Araneus</taxon>
    </lineage>
</organism>
<proteinExistence type="predicted"/>
<protein>
    <submittedName>
        <fullName evidence="1">Uncharacterized protein</fullName>
    </submittedName>
</protein>